<dbReference type="PANTHER" id="PTHR34980">
    <property type="entry name" value="INNER MEMBRANE PROTEIN-RELATED-RELATED"/>
    <property type="match status" value="1"/>
</dbReference>
<dbReference type="RefSeq" id="WP_161158063.1">
    <property type="nucleotide sequence ID" value="NZ_WEKT01000061.1"/>
</dbReference>
<dbReference type="PANTHER" id="PTHR34980:SF2">
    <property type="entry name" value="INNER MEMBRANE PROTEIN YHAH-RELATED"/>
    <property type="match status" value="1"/>
</dbReference>
<keyword evidence="3" id="KW-1185">Reference proteome</keyword>
<dbReference type="Pfam" id="PF05656">
    <property type="entry name" value="DUF805"/>
    <property type="match status" value="1"/>
</dbReference>
<reference evidence="2 3" key="1">
    <citation type="submission" date="2019-10" db="EMBL/GenBank/DDBJ databases">
        <title>Vibrio sp. nov. isolated from a shrimp pond.</title>
        <authorList>
            <person name="Gomez-Gil B."/>
            <person name="Enciso-Ibarra J."/>
            <person name="Enciso-Ibarra K."/>
            <person name="Bolan-Mejia C."/>
        </authorList>
    </citation>
    <scope>NUCLEOTIDE SEQUENCE [LARGE SCALE GENOMIC DNA]</scope>
    <source>
        <strain evidence="2 3">CAIM 722</strain>
    </source>
</reference>
<protein>
    <submittedName>
        <fullName evidence="2">DUF805 domain-containing protein</fullName>
    </submittedName>
</protein>
<keyword evidence="1" id="KW-0472">Membrane</keyword>
<feature type="transmembrane region" description="Helical" evidence="1">
    <location>
        <begin position="23"/>
        <end position="44"/>
    </location>
</feature>
<evidence type="ECO:0000313" key="2">
    <source>
        <dbReference type="EMBL" id="MZI95567.1"/>
    </source>
</evidence>
<evidence type="ECO:0000313" key="3">
    <source>
        <dbReference type="Proteomes" id="UP000462621"/>
    </source>
</evidence>
<accession>A0A7X4LP99</accession>
<dbReference type="GO" id="GO:0005886">
    <property type="term" value="C:plasma membrane"/>
    <property type="evidence" value="ECO:0007669"/>
    <property type="project" value="TreeGrafter"/>
</dbReference>
<comment type="caution">
    <text evidence="2">The sequence shown here is derived from an EMBL/GenBank/DDBJ whole genome shotgun (WGS) entry which is preliminary data.</text>
</comment>
<dbReference type="Proteomes" id="UP000462621">
    <property type="component" value="Unassembled WGS sequence"/>
</dbReference>
<keyword evidence="1" id="KW-1133">Transmembrane helix</keyword>
<dbReference type="EMBL" id="WEKT01000061">
    <property type="protein sequence ID" value="MZI95567.1"/>
    <property type="molecule type" value="Genomic_DNA"/>
</dbReference>
<feature type="transmembrane region" description="Helical" evidence="1">
    <location>
        <begin position="76"/>
        <end position="97"/>
    </location>
</feature>
<keyword evidence="1" id="KW-0812">Transmembrane</keyword>
<gene>
    <name evidence="2" type="ORF">F9817_20515</name>
</gene>
<evidence type="ECO:0000256" key="1">
    <source>
        <dbReference type="SAM" id="Phobius"/>
    </source>
</evidence>
<organism evidence="2 3">
    <name type="scientific">Vibrio eleionomae</name>
    <dbReference type="NCBI Taxonomy" id="2653505"/>
    <lineage>
        <taxon>Bacteria</taxon>
        <taxon>Pseudomonadati</taxon>
        <taxon>Pseudomonadota</taxon>
        <taxon>Gammaproteobacteria</taxon>
        <taxon>Vibrionales</taxon>
        <taxon>Vibrionaceae</taxon>
        <taxon>Vibrio</taxon>
    </lineage>
</organism>
<proteinExistence type="predicted"/>
<name>A0A7X4LP99_9VIBR</name>
<dbReference type="InterPro" id="IPR008523">
    <property type="entry name" value="DUF805"/>
</dbReference>
<feature type="transmembrane region" description="Helical" evidence="1">
    <location>
        <begin position="51"/>
        <end position="70"/>
    </location>
</feature>
<dbReference type="AlphaFoldDB" id="A0A7X4LP99"/>
<sequence>MNSYWQAWQRYFDFRGNSSRTDFWWFMFWHLLITLILIVIEISLQLEWPDAVYGLLSFVPMIAYIARRLHDSGRSGWWGYVFFVPAIGPIWLIILLAMKSTTSFSSKEYV</sequence>